<protein>
    <submittedName>
        <fullName evidence="2">Uncharacterized protein</fullName>
    </submittedName>
</protein>
<organism evidence="2 3">
    <name type="scientific">Halteria grandinella</name>
    <dbReference type="NCBI Taxonomy" id="5974"/>
    <lineage>
        <taxon>Eukaryota</taxon>
        <taxon>Sar</taxon>
        <taxon>Alveolata</taxon>
        <taxon>Ciliophora</taxon>
        <taxon>Intramacronucleata</taxon>
        <taxon>Spirotrichea</taxon>
        <taxon>Stichotrichia</taxon>
        <taxon>Sporadotrichida</taxon>
        <taxon>Halteriidae</taxon>
        <taxon>Halteria</taxon>
    </lineage>
</organism>
<accession>A0A8J8P0X3</accession>
<name>A0A8J8P0X3_HALGN</name>
<dbReference type="EMBL" id="RRYP01003374">
    <property type="protein sequence ID" value="TNV83860.1"/>
    <property type="molecule type" value="Genomic_DNA"/>
</dbReference>
<evidence type="ECO:0000256" key="1">
    <source>
        <dbReference type="SAM" id="MobiDB-lite"/>
    </source>
</evidence>
<gene>
    <name evidence="2" type="ORF">FGO68_gene6539</name>
</gene>
<keyword evidence="3" id="KW-1185">Reference proteome</keyword>
<feature type="compositionally biased region" description="Polar residues" evidence="1">
    <location>
        <begin position="491"/>
        <end position="508"/>
    </location>
</feature>
<dbReference type="AlphaFoldDB" id="A0A8J8P0X3"/>
<evidence type="ECO:0000313" key="3">
    <source>
        <dbReference type="Proteomes" id="UP000785679"/>
    </source>
</evidence>
<feature type="region of interest" description="Disordered" evidence="1">
    <location>
        <begin position="480"/>
        <end position="508"/>
    </location>
</feature>
<reference evidence="2" key="1">
    <citation type="submission" date="2019-06" db="EMBL/GenBank/DDBJ databases">
        <authorList>
            <person name="Zheng W."/>
        </authorList>
    </citation>
    <scope>NUCLEOTIDE SEQUENCE</scope>
    <source>
        <strain evidence="2">QDHG01</strain>
    </source>
</reference>
<comment type="caution">
    <text evidence="2">The sequence shown here is derived from an EMBL/GenBank/DDBJ whole genome shotgun (WGS) entry which is preliminary data.</text>
</comment>
<dbReference type="Proteomes" id="UP000785679">
    <property type="component" value="Unassembled WGS sequence"/>
</dbReference>
<dbReference type="OrthoDB" id="10665381at2759"/>
<proteinExistence type="predicted"/>
<sequence>MKQAFYKIREQRIIDKTRETKILCSAFEKIQFSQMAQSLRKIMLYTLSNHVQRQSDMINARQAEISQQLKQLNEKDTFMKVQEAIFLTMKDNKSSSLLQNASTDHYSEREFTQNDKQKRMSEINRTVKQNDQTPPQALRPIVTERLSSGLGMTNKSINKHHSKSPQINIMIQRTPTSSNVYKSAVVQLESAKQTSITLQAQKAVKGTGAQNNRYSKNTPETVVSQMSESKQHVMQQLSSKQAPKQFELNLKLAREQNTVELESPLRNANPASFRFGKDKSPPATLPIQQFKASYISSSTIPNVQSSVSSFNSLKSSEFLSTSLQPVPPRPQTMMVSNTVEHMHRKLHRLAASQLLDKLTTLHYTHSLKPAFTAISHHAKQQRHREGAQLLVDWASRRLVTKALVQWLRTAYEEEITLQESLEAMRGQKLMRAIYIGERSTQKDEVLLIRMFREWKRQGYEMVLEGLKKYSQTLDSQERKLSASATGKAGVSRTNGKVQPQLSAKSPRRVTTPQNVIVFGSGQKPIPGNSSTGGIGGGFSANVASYSSMFQSRKKGYF</sequence>
<evidence type="ECO:0000313" key="2">
    <source>
        <dbReference type="EMBL" id="TNV83860.1"/>
    </source>
</evidence>